<evidence type="ECO:0000256" key="1">
    <source>
        <dbReference type="ARBA" id="ARBA00022540"/>
    </source>
</evidence>
<dbReference type="InterPro" id="IPR001040">
    <property type="entry name" value="TIF_eIF_4E"/>
</dbReference>
<dbReference type="GO" id="GO:0003743">
    <property type="term" value="F:translation initiation factor activity"/>
    <property type="evidence" value="ECO:0007669"/>
    <property type="project" value="UniProtKB-KW"/>
</dbReference>
<dbReference type="EMBL" id="MN740360">
    <property type="protein sequence ID" value="QHU02483.1"/>
    <property type="molecule type" value="Genomic_DNA"/>
</dbReference>
<evidence type="ECO:0000313" key="4">
    <source>
        <dbReference type="EMBL" id="QHU02483.1"/>
    </source>
</evidence>
<sequence length="170" mass="19581">MSQTDTVPEESLHKLNDAWTLWAHLPHDTDWSLKSYKEISTFHHAEHFIALNEMIPEPMIKNCMLFLMRKGITPLWEDSRNRKGGCFSYKVLNKHVCDAWKKICYLIAGESITDNGNLHINGCTISPKRNFCIIKVWTANCDVQNPRDVILKDTAISSQGCLFKTHSVQY</sequence>
<keyword evidence="1" id="KW-0396">Initiation factor</keyword>
<name>A0A6C0JB07_9ZZZZ</name>
<evidence type="ECO:0000256" key="2">
    <source>
        <dbReference type="ARBA" id="ARBA00022884"/>
    </source>
</evidence>
<dbReference type="AlphaFoldDB" id="A0A6C0JB07"/>
<accession>A0A6C0JB07</accession>
<organism evidence="4">
    <name type="scientific">viral metagenome</name>
    <dbReference type="NCBI Taxonomy" id="1070528"/>
    <lineage>
        <taxon>unclassified sequences</taxon>
        <taxon>metagenomes</taxon>
        <taxon>organismal metagenomes</taxon>
    </lineage>
</organism>
<dbReference type="Pfam" id="PF01652">
    <property type="entry name" value="IF4E"/>
    <property type="match status" value="1"/>
</dbReference>
<proteinExistence type="predicted"/>
<keyword evidence="2" id="KW-0694">RNA-binding</keyword>
<keyword evidence="3" id="KW-0648">Protein biosynthesis</keyword>
<protein>
    <submittedName>
        <fullName evidence="4">Uncharacterized protein</fullName>
    </submittedName>
</protein>
<dbReference type="Gene3D" id="3.30.760.10">
    <property type="entry name" value="RNA Cap, Translation Initiation Factor Eif4e"/>
    <property type="match status" value="1"/>
</dbReference>
<reference evidence="4" key="1">
    <citation type="journal article" date="2020" name="Nature">
        <title>Giant virus diversity and host interactions through global metagenomics.</title>
        <authorList>
            <person name="Schulz F."/>
            <person name="Roux S."/>
            <person name="Paez-Espino D."/>
            <person name="Jungbluth S."/>
            <person name="Walsh D.A."/>
            <person name="Denef V.J."/>
            <person name="McMahon K.D."/>
            <person name="Konstantinidis K.T."/>
            <person name="Eloe-Fadrosh E.A."/>
            <person name="Kyrpides N.C."/>
            <person name="Woyke T."/>
        </authorList>
    </citation>
    <scope>NUCLEOTIDE SEQUENCE</scope>
    <source>
        <strain evidence="4">GVMAG-M-3300025880-76</strain>
    </source>
</reference>
<dbReference type="SUPFAM" id="SSF55418">
    <property type="entry name" value="eIF4e-like"/>
    <property type="match status" value="1"/>
</dbReference>
<dbReference type="GO" id="GO:0016281">
    <property type="term" value="C:eukaryotic translation initiation factor 4F complex"/>
    <property type="evidence" value="ECO:0007669"/>
    <property type="project" value="TreeGrafter"/>
</dbReference>
<dbReference type="PANTHER" id="PTHR11960">
    <property type="entry name" value="EUKARYOTIC TRANSLATION INITIATION FACTOR 4E RELATED"/>
    <property type="match status" value="1"/>
</dbReference>
<dbReference type="InterPro" id="IPR023398">
    <property type="entry name" value="TIF_eIF4e-like"/>
</dbReference>
<evidence type="ECO:0000256" key="3">
    <source>
        <dbReference type="ARBA" id="ARBA00022917"/>
    </source>
</evidence>
<dbReference type="GO" id="GO:0000340">
    <property type="term" value="F:RNA 7-methylguanosine cap binding"/>
    <property type="evidence" value="ECO:0007669"/>
    <property type="project" value="TreeGrafter"/>
</dbReference>
<dbReference type="PANTHER" id="PTHR11960:SF8">
    <property type="entry name" value="EUKARYOTIC TRANSLATION INITIATION FACTOR 4E1-RELATED"/>
    <property type="match status" value="1"/>
</dbReference>